<feature type="transmembrane region" description="Helical" evidence="5">
    <location>
        <begin position="155"/>
        <end position="172"/>
    </location>
</feature>
<evidence type="ECO:0000256" key="1">
    <source>
        <dbReference type="ARBA" id="ARBA00004141"/>
    </source>
</evidence>
<feature type="transmembrane region" description="Helical" evidence="5">
    <location>
        <begin position="75"/>
        <end position="99"/>
    </location>
</feature>
<dbReference type="EMBL" id="CAFBPM010000003">
    <property type="protein sequence ID" value="CAB5012161.1"/>
    <property type="molecule type" value="Genomic_DNA"/>
</dbReference>
<dbReference type="Pfam" id="PF01040">
    <property type="entry name" value="UbiA"/>
    <property type="match status" value="1"/>
</dbReference>
<accession>A0A6J7DF71</accession>
<protein>
    <submittedName>
        <fullName evidence="6">Unannotated protein</fullName>
    </submittedName>
</protein>
<evidence type="ECO:0000256" key="5">
    <source>
        <dbReference type="SAM" id="Phobius"/>
    </source>
</evidence>
<sequence>MGFLKALRPHQWLKNVLVFLAPAAAGTLLHGTTLLKALVAFVAFSLCASGTYLLNDMHDVASDRLHPRKRFRPIASGQLPIPVAVVAAVILLVGGIALGTFAARWELGVVLGAYVALTLSYTFALKEIPVIELVCVAAGFVLRALGGGAATDTHLSVWFIVVISFGALFLVTGKRLAELPNPDGTGGEQRAVLAHYTRSFLQSTLVLTTTITITAYCLWTFEGSGLLARAQGREVWIQLTVVPVVIAALHILRLLDKGEGGAPDELAYKDRLLQVLGVIWIVLLAIGVYA</sequence>
<name>A0A6J7DF71_9ZZZZ</name>
<evidence type="ECO:0000256" key="2">
    <source>
        <dbReference type="ARBA" id="ARBA00022692"/>
    </source>
</evidence>
<dbReference type="NCBIfam" id="NF008978">
    <property type="entry name" value="PRK12324.1-4"/>
    <property type="match status" value="1"/>
</dbReference>
<dbReference type="InterPro" id="IPR000537">
    <property type="entry name" value="UbiA_prenyltransferase"/>
</dbReference>
<dbReference type="EMBL" id="CAFBLT010000001">
    <property type="protein sequence ID" value="CAB4869307.1"/>
    <property type="molecule type" value="Genomic_DNA"/>
</dbReference>
<evidence type="ECO:0000256" key="3">
    <source>
        <dbReference type="ARBA" id="ARBA00022989"/>
    </source>
</evidence>
<dbReference type="Gene3D" id="1.10.357.140">
    <property type="entry name" value="UbiA prenyltransferase"/>
    <property type="match status" value="1"/>
</dbReference>
<reference evidence="6" key="1">
    <citation type="submission" date="2020-05" db="EMBL/GenBank/DDBJ databases">
        <authorList>
            <person name="Chiriac C."/>
            <person name="Salcher M."/>
            <person name="Ghai R."/>
            <person name="Kavagutti S V."/>
        </authorList>
    </citation>
    <scope>NUCLEOTIDE SEQUENCE</scope>
</reference>
<dbReference type="AlphaFoldDB" id="A0A6J7DF71"/>
<comment type="subcellular location">
    <subcellularLocation>
        <location evidence="1">Membrane</location>
        <topology evidence="1">Multi-pass membrane protein</topology>
    </subcellularLocation>
</comment>
<dbReference type="PANTHER" id="PTHR42723:SF1">
    <property type="entry name" value="CHLOROPHYLL SYNTHASE, CHLOROPLASTIC"/>
    <property type="match status" value="1"/>
</dbReference>
<keyword evidence="4 5" id="KW-0472">Membrane</keyword>
<proteinExistence type="predicted"/>
<dbReference type="PANTHER" id="PTHR42723">
    <property type="entry name" value="CHLOROPHYLL SYNTHASE"/>
    <property type="match status" value="1"/>
</dbReference>
<evidence type="ECO:0000313" key="7">
    <source>
        <dbReference type="EMBL" id="CAB5012161.1"/>
    </source>
</evidence>
<dbReference type="InterPro" id="IPR044878">
    <property type="entry name" value="UbiA_sf"/>
</dbReference>
<feature type="transmembrane region" description="Helical" evidence="5">
    <location>
        <begin position="105"/>
        <end position="123"/>
    </location>
</feature>
<keyword evidence="3 5" id="KW-1133">Transmembrane helix</keyword>
<feature type="transmembrane region" description="Helical" evidence="5">
    <location>
        <begin position="130"/>
        <end position="149"/>
    </location>
</feature>
<organism evidence="6">
    <name type="scientific">freshwater metagenome</name>
    <dbReference type="NCBI Taxonomy" id="449393"/>
    <lineage>
        <taxon>unclassified sequences</taxon>
        <taxon>metagenomes</taxon>
        <taxon>ecological metagenomes</taxon>
    </lineage>
</organism>
<keyword evidence="2 5" id="KW-0812">Transmembrane</keyword>
<dbReference type="InterPro" id="IPR050475">
    <property type="entry name" value="Prenyltransferase_related"/>
</dbReference>
<feature type="transmembrane region" description="Helical" evidence="5">
    <location>
        <begin position="235"/>
        <end position="252"/>
    </location>
</feature>
<dbReference type="GO" id="GO:0016020">
    <property type="term" value="C:membrane"/>
    <property type="evidence" value="ECO:0007669"/>
    <property type="project" value="UniProtKB-SubCell"/>
</dbReference>
<feature type="transmembrane region" description="Helical" evidence="5">
    <location>
        <begin position="272"/>
        <end position="289"/>
    </location>
</feature>
<dbReference type="GO" id="GO:0016765">
    <property type="term" value="F:transferase activity, transferring alkyl or aryl (other than methyl) groups"/>
    <property type="evidence" value="ECO:0007669"/>
    <property type="project" value="InterPro"/>
</dbReference>
<evidence type="ECO:0000256" key="4">
    <source>
        <dbReference type="ARBA" id="ARBA00023136"/>
    </source>
</evidence>
<evidence type="ECO:0000313" key="6">
    <source>
        <dbReference type="EMBL" id="CAB4869307.1"/>
    </source>
</evidence>
<feature type="transmembrane region" description="Helical" evidence="5">
    <location>
        <begin position="12"/>
        <end position="31"/>
    </location>
</feature>
<gene>
    <name evidence="6" type="ORF">UFOPK3427_00687</name>
    <name evidence="7" type="ORF">UFOPK4112_00370</name>
</gene>
<dbReference type="CDD" id="cd13963">
    <property type="entry name" value="PT_UbiA_2"/>
    <property type="match status" value="1"/>
</dbReference>